<accession>D8J933</accession>
<protein>
    <submittedName>
        <fullName evidence="1">Uncharacterized protein</fullName>
    </submittedName>
</protein>
<evidence type="ECO:0000313" key="4">
    <source>
        <dbReference type="Proteomes" id="UP000011645"/>
    </source>
</evidence>
<dbReference type="InterPro" id="IPR006311">
    <property type="entry name" value="TAT_signal"/>
</dbReference>
<keyword evidence="4" id="KW-1185">Reference proteome</keyword>
<dbReference type="Proteomes" id="UP000011645">
    <property type="component" value="Unassembled WGS sequence"/>
</dbReference>
<dbReference type="HOGENOM" id="CLU_827986_0_0_2"/>
<gene>
    <name evidence="1" type="ordered locus">HacjB3_14605</name>
    <name evidence="2" type="ORF">C497_09843</name>
</gene>
<evidence type="ECO:0000313" key="3">
    <source>
        <dbReference type="Proteomes" id="UP000000390"/>
    </source>
</evidence>
<dbReference type="EMBL" id="AOHV01000027">
    <property type="protein sequence ID" value="ELY37036.1"/>
    <property type="molecule type" value="Genomic_DNA"/>
</dbReference>
<dbReference type="RefSeq" id="WP_008416376.1">
    <property type="nucleotide sequence ID" value="NC_014297.1"/>
</dbReference>
<dbReference type="eggNOG" id="arCOG13694">
    <property type="taxonomic scope" value="Archaea"/>
</dbReference>
<evidence type="ECO:0000313" key="1">
    <source>
        <dbReference type="EMBL" id="ADJ16302.1"/>
    </source>
</evidence>
<dbReference type="PROSITE" id="PS51318">
    <property type="entry name" value="TAT"/>
    <property type="match status" value="1"/>
</dbReference>
<dbReference type="STRING" id="795797.HacjB3_14605"/>
<dbReference type="EMBL" id="CP002062">
    <property type="protein sequence ID" value="ADJ16302.1"/>
    <property type="molecule type" value="Genomic_DNA"/>
</dbReference>
<organism evidence="1 3">
    <name type="scientific">Halalkalicoccus jeotgali (strain DSM 18796 / CECT 7217 / JCM 14584 / KCTC 4019 / B3)</name>
    <dbReference type="NCBI Taxonomy" id="795797"/>
    <lineage>
        <taxon>Archaea</taxon>
        <taxon>Methanobacteriati</taxon>
        <taxon>Methanobacteriota</taxon>
        <taxon>Stenosarchaea group</taxon>
        <taxon>Halobacteria</taxon>
        <taxon>Halobacteriales</taxon>
        <taxon>Halococcaceae</taxon>
        <taxon>Halalkalicoccus</taxon>
    </lineage>
</organism>
<name>D8J933_HALJB</name>
<sequence>MTRDRISRRRVLGALGVGGLGLGSAKAIDNVVLGYGVGGGTNLREQDLDPLLAENRQFGGRIEDGGTTYHVDEDGLWIERDDDRRRHPFDERPGDLAGDALALFRDAATLVAETTYEYHTMAEFFERLGEATPRPLATAALRGSVSNPVAPAVVERFCGVSPANGAKLLEGLKEGFREYGHYDIPRYVAGSVEDNIVIGRVDLRAPFEGPTDIETLIEDGSTGLFCYELSDRAIEAIHSVAATDQRPPLAAFWVRDRRHKHVYNGLASVVRDDGRLRVPVTFLDYTHSTLYDDLRAKWVVGEGLDAYGRRHRADEIYWSV</sequence>
<proteinExistence type="predicted"/>
<reference evidence="2 4" key="2">
    <citation type="journal article" date="2014" name="PLoS Genet.">
        <title>Phylogenetically driven sequencing of extremely halophilic archaea reveals strategies for static and dynamic osmo-response.</title>
        <authorList>
            <person name="Becker E.A."/>
            <person name="Seitzer P.M."/>
            <person name="Tritt A."/>
            <person name="Larsen D."/>
            <person name="Krusor M."/>
            <person name="Yao A.I."/>
            <person name="Wu D."/>
            <person name="Madern D."/>
            <person name="Eisen J.A."/>
            <person name="Darling A.E."/>
            <person name="Facciotti M.T."/>
        </authorList>
    </citation>
    <scope>NUCLEOTIDE SEQUENCE [LARGE SCALE GENOMIC DNA]</scope>
    <source>
        <strain evidence="2">B3</strain>
        <strain evidence="4">DSM 18796 / CECT 7217 / JCM 14584 / KCTC 4019 / B3</strain>
    </source>
</reference>
<evidence type="ECO:0000313" key="2">
    <source>
        <dbReference type="EMBL" id="ELY37036.1"/>
    </source>
</evidence>
<dbReference type="PATRIC" id="fig|795797.18.peg.2923"/>
<dbReference type="AlphaFoldDB" id="D8J933"/>
<dbReference type="GeneID" id="9420738"/>
<dbReference type="OrthoDB" id="234780at2157"/>
<dbReference type="KEGG" id="hje:HacjB3_14605"/>
<reference evidence="1 3" key="1">
    <citation type="journal article" date="2010" name="J. Bacteriol.">
        <title>Complete genome sequence of Halalkalicoccus jeotgali B3(T), an extremely halophilic archaeon.</title>
        <authorList>
            <person name="Roh S.W."/>
            <person name="Nam Y.D."/>
            <person name="Nam S.H."/>
            <person name="Choi S.H."/>
            <person name="Park H.S."/>
            <person name="Bae J.W."/>
        </authorList>
    </citation>
    <scope>NUCLEOTIDE SEQUENCE [LARGE SCALE GENOMIC DNA]</scope>
    <source>
        <strain evidence="1">B3</strain>
        <strain evidence="3">DSM 18796 / CECT 7217 / JCM 14584 / KCTC 4019 / B3</strain>
    </source>
</reference>
<dbReference type="Proteomes" id="UP000000390">
    <property type="component" value="Chromosome"/>
</dbReference>